<dbReference type="EMBL" id="DS114199">
    <property type="protein sequence ID" value="EAX89446.1"/>
    <property type="molecule type" value="Genomic_DNA"/>
</dbReference>
<accession>A2G068</accession>
<feature type="domain" description="Myb-like" evidence="1">
    <location>
        <begin position="9"/>
        <end position="63"/>
    </location>
</feature>
<dbReference type="InterPro" id="IPR009057">
    <property type="entry name" value="Homeodomain-like_sf"/>
</dbReference>
<dbReference type="InterPro" id="IPR017930">
    <property type="entry name" value="Myb_dom"/>
</dbReference>
<keyword evidence="4" id="KW-1185">Reference proteome</keyword>
<dbReference type="AlphaFoldDB" id="A2G068"/>
<dbReference type="PANTHER" id="PTHR45614:SF253">
    <property type="entry name" value="CHROMOSOME UNDETERMINED SCAFFOLD_38, WHOLE GENOME SHOTGUN SEQUENCE"/>
    <property type="match status" value="1"/>
</dbReference>
<evidence type="ECO:0000259" key="1">
    <source>
        <dbReference type="PROSITE" id="PS50090"/>
    </source>
</evidence>
<dbReference type="RefSeq" id="XP_001302376.1">
    <property type="nucleotide sequence ID" value="XM_001302375.1"/>
</dbReference>
<feature type="domain" description="HTH myb-type" evidence="2">
    <location>
        <begin position="14"/>
        <end position="63"/>
    </location>
</feature>
<dbReference type="InterPro" id="IPR050560">
    <property type="entry name" value="MYB_TF"/>
</dbReference>
<dbReference type="STRING" id="5722.A2G068"/>
<gene>
    <name evidence="3" type="ORF">TVAG_104830</name>
</gene>
<dbReference type="OrthoDB" id="2143914at2759"/>
<reference evidence="3" key="2">
    <citation type="journal article" date="2007" name="Science">
        <title>Draft genome sequence of the sexually transmitted pathogen Trichomonas vaginalis.</title>
        <authorList>
            <person name="Carlton J.M."/>
            <person name="Hirt R.P."/>
            <person name="Silva J.C."/>
            <person name="Delcher A.L."/>
            <person name="Schatz M."/>
            <person name="Zhao Q."/>
            <person name="Wortman J.R."/>
            <person name="Bidwell S.L."/>
            <person name="Alsmark U.C.M."/>
            <person name="Besteiro S."/>
            <person name="Sicheritz-Ponten T."/>
            <person name="Noel C.J."/>
            <person name="Dacks J.B."/>
            <person name="Foster P.G."/>
            <person name="Simillion C."/>
            <person name="Van de Peer Y."/>
            <person name="Miranda-Saavedra D."/>
            <person name="Barton G.J."/>
            <person name="Westrop G.D."/>
            <person name="Mueller S."/>
            <person name="Dessi D."/>
            <person name="Fiori P.L."/>
            <person name="Ren Q."/>
            <person name="Paulsen I."/>
            <person name="Zhang H."/>
            <person name="Bastida-Corcuera F.D."/>
            <person name="Simoes-Barbosa A."/>
            <person name="Brown M.T."/>
            <person name="Hayes R.D."/>
            <person name="Mukherjee M."/>
            <person name="Okumura C.Y."/>
            <person name="Schneider R."/>
            <person name="Smith A.J."/>
            <person name="Vanacova S."/>
            <person name="Villalvazo M."/>
            <person name="Haas B.J."/>
            <person name="Pertea M."/>
            <person name="Feldblyum T.V."/>
            <person name="Utterback T.R."/>
            <person name="Shu C.L."/>
            <person name="Osoegawa K."/>
            <person name="de Jong P.J."/>
            <person name="Hrdy I."/>
            <person name="Horvathova L."/>
            <person name="Zubacova Z."/>
            <person name="Dolezal P."/>
            <person name="Malik S.B."/>
            <person name="Logsdon J.M. Jr."/>
            <person name="Henze K."/>
            <person name="Gupta A."/>
            <person name="Wang C.C."/>
            <person name="Dunne R.L."/>
            <person name="Upcroft J.A."/>
            <person name="Upcroft P."/>
            <person name="White O."/>
            <person name="Salzberg S.L."/>
            <person name="Tang P."/>
            <person name="Chiu C.-H."/>
            <person name="Lee Y.-S."/>
            <person name="Embley T.M."/>
            <person name="Coombs G.H."/>
            <person name="Mottram J.C."/>
            <person name="Tachezy J."/>
            <person name="Fraser-Liggett C.M."/>
            <person name="Johnson P.J."/>
        </authorList>
    </citation>
    <scope>NUCLEOTIDE SEQUENCE [LARGE SCALE GENOMIC DNA]</scope>
    <source>
        <strain evidence="3">G3</strain>
    </source>
</reference>
<organism evidence="3 4">
    <name type="scientific">Trichomonas vaginalis (strain ATCC PRA-98 / G3)</name>
    <dbReference type="NCBI Taxonomy" id="412133"/>
    <lineage>
        <taxon>Eukaryota</taxon>
        <taxon>Metamonada</taxon>
        <taxon>Parabasalia</taxon>
        <taxon>Trichomonadida</taxon>
        <taxon>Trichomonadidae</taxon>
        <taxon>Trichomonas</taxon>
    </lineage>
</organism>
<dbReference type="PANTHER" id="PTHR45614">
    <property type="entry name" value="MYB PROTEIN-RELATED"/>
    <property type="match status" value="1"/>
</dbReference>
<reference evidence="3" key="1">
    <citation type="submission" date="2006-10" db="EMBL/GenBank/DDBJ databases">
        <authorList>
            <person name="Amadeo P."/>
            <person name="Zhao Q."/>
            <person name="Wortman J."/>
            <person name="Fraser-Liggett C."/>
            <person name="Carlton J."/>
        </authorList>
    </citation>
    <scope>NUCLEOTIDE SEQUENCE</scope>
    <source>
        <strain evidence="3">G3</strain>
    </source>
</reference>
<dbReference type="VEuPathDB" id="TrichDB:TVAG_104830"/>
<dbReference type="SMR" id="A2G068"/>
<dbReference type="InterPro" id="IPR001005">
    <property type="entry name" value="SANT/Myb"/>
</dbReference>
<dbReference type="InParanoid" id="A2G068"/>
<keyword evidence="3" id="KW-0238">DNA-binding</keyword>
<protein>
    <submittedName>
        <fullName evidence="3">Myb-like DNA-binding domain containing protein</fullName>
    </submittedName>
</protein>
<proteinExistence type="predicted"/>
<dbReference type="VEuPathDB" id="TrichDB:TVAGG3_0045510"/>
<dbReference type="PROSITE" id="PS50090">
    <property type="entry name" value="MYB_LIKE"/>
    <property type="match status" value="2"/>
</dbReference>
<dbReference type="eggNOG" id="KOG0048">
    <property type="taxonomic scope" value="Eukaryota"/>
</dbReference>
<evidence type="ECO:0000259" key="2">
    <source>
        <dbReference type="PROSITE" id="PS51294"/>
    </source>
</evidence>
<dbReference type="SMART" id="SM00717">
    <property type="entry name" value="SANT"/>
    <property type="match status" value="2"/>
</dbReference>
<dbReference type="Pfam" id="PF13921">
    <property type="entry name" value="Myb_DNA-bind_6"/>
    <property type="match status" value="1"/>
</dbReference>
<dbReference type="GO" id="GO:0005634">
    <property type="term" value="C:nucleus"/>
    <property type="evidence" value="ECO:0000318"/>
    <property type="project" value="GO_Central"/>
</dbReference>
<dbReference type="Gene3D" id="1.10.10.60">
    <property type="entry name" value="Homeodomain-like"/>
    <property type="match status" value="2"/>
</dbReference>
<dbReference type="CDD" id="cd00167">
    <property type="entry name" value="SANT"/>
    <property type="match status" value="2"/>
</dbReference>
<feature type="domain" description="Myb-like" evidence="1">
    <location>
        <begin position="64"/>
        <end position="114"/>
    </location>
</feature>
<dbReference type="Proteomes" id="UP000001542">
    <property type="component" value="Unassembled WGS sequence"/>
</dbReference>
<sequence length="176" mass="21057">MKSVYIEKNSKSCKTPFTPQEDDKLSKLVKFFVKKSAINWQYISQQMETRSARQCKDRWTNYLDQRINHAEFTPDENHFILKKVNEIGKKWRKIAAQMKNRTDVSVKSQYRKLMRRNANVDNVYTLCMDNYCTRRRKKSQSSDEITPQNILTPEQFDDLFNSFELTTDSSFTLQWI</sequence>
<dbReference type="GO" id="GO:0006355">
    <property type="term" value="P:regulation of DNA-templated transcription"/>
    <property type="evidence" value="ECO:0000318"/>
    <property type="project" value="GO_Central"/>
</dbReference>
<dbReference type="SUPFAM" id="SSF46689">
    <property type="entry name" value="Homeodomain-like"/>
    <property type="match status" value="1"/>
</dbReference>
<evidence type="ECO:0000313" key="4">
    <source>
        <dbReference type="Proteomes" id="UP000001542"/>
    </source>
</evidence>
<dbReference type="PROSITE" id="PS51294">
    <property type="entry name" value="HTH_MYB"/>
    <property type="match status" value="2"/>
</dbReference>
<evidence type="ECO:0000313" key="3">
    <source>
        <dbReference type="EMBL" id="EAX89446.1"/>
    </source>
</evidence>
<name>A2G068_TRIV3</name>
<dbReference type="GO" id="GO:0000981">
    <property type="term" value="F:DNA-binding transcription factor activity, RNA polymerase II-specific"/>
    <property type="evidence" value="ECO:0000318"/>
    <property type="project" value="GO_Central"/>
</dbReference>
<dbReference type="KEGG" id="tva:4747117"/>
<feature type="domain" description="HTH myb-type" evidence="2">
    <location>
        <begin position="64"/>
        <end position="118"/>
    </location>
</feature>
<dbReference type="GO" id="GO:0000978">
    <property type="term" value="F:RNA polymerase II cis-regulatory region sequence-specific DNA binding"/>
    <property type="evidence" value="ECO:0000318"/>
    <property type="project" value="GO_Central"/>
</dbReference>